<protein>
    <submittedName>
        <fullName evidence="1">Uncharacterized protein</fullName>
    </submittedName>
</protein>
<name>A0A1H0YIA8_9FLAO</name>
<gene>
    <name evidence="1" type="ORF">SAMN05421664_0739</name>
</gene>
<organism evidence="1 2">
    <name type="scientific">Chryseobacterium soldanellicola</name>
    <dbReference type="NCBI Taxonomy" id="311333"/>
    <lineage>
        <taxon>Bacteria</taxon>
        <taxon>Pseudomonadati</taxon>
        <taxon>Bacteroidota</taxon>
        <taxon>Flavobacteriia</taxon>
        <taxon>Flavobacteriales</taxon>
        <taxon>Weeksellaceae</taxon>
        <taxon>Chryseobacterium group</taxon>
        <taxon>Chryseobacterium</taxon>
    </lineage>
</organism>
<proteinExistence type="predicted"/>
<dbReference type="RefSeq" id="WP_089753713.1">
    <property type="nucleotide sequence ID" value="NZ_FNKL01000001.1"/>
</dbReference>
<dbReference type="OrthoDB" id="673246at2"/>
<sequence>MKKILVIAFSYFTILFHSQVKIDDYKRLLDSAIIINKNHNESDLKNKSCYLITSDNSKYITSHFLLNSYFKSIEVYNKKNQNLLKKGINAWKIIPVMNKNKLIIKIIDLNIYYKNNNYQFINNGGATVIFEYSCKEEKWKLLTERYSGI</sequence>
<dbReference type="AlphaFoldDB" id="A0A1H0YIA8"/>
<dbReference type="EMBL" id="FNKL01000001">
    <property type="protein sequence ID" value="SDQ14818.1"/>
    <property type="molecule type" value="Genomic_DNA"/>
</dbReference>
<evidence type="ECO:0000313" key="2">
    <source>
        <dbReference type="Proteomes" id="UP000199627"/>
    </source>
</evidence>
<evidence type="ECO:0000313" key="1">
    <source>
        <dbReference type="EMBL" id="SDQ14818.1"/>
    </source>
</evidence>
<reference evidence="2" key="1">
    <citation type="submission" date="2016-10" db="EMBL/GenBank/DDBJ databases">
        <authorList>
            <person name="Varghese N."/>
            <person name="Submissions S."/>
        </authorList>
    </citation>
    <scope>NUCLEOTIDE SEQUENCE [LARGE SCALE GENOMIC DNA]</scope>
    <source>
        <strain evidence="2">DSM 17072</strain>
    </source>
</reference>
<keyword evidence="2" id="KW-1185">Reference proteome</keyword>
<dbReference type="Proteomes" id="UP000199627">
    <property type="component" value="Unassembled WGS sequence"/>
</dbReference>
<accession>A0A1H0YIA8</accession>